<evidence type="ECO:0000256" key="3">
    <source>
        <dbReference type="ARBA" id="ARBA00022729"/>
    </source>
</evidence>
<sequence length="910" mass="96525">MATPTSPAFFLLHVFLFLVCSSEKGHAVSANEITKTYFRDVHADSLLPSSVCDQSNKVFNRASSLKVASRYGPCSVTGDPKTFPSAAEIVLQDDIRVKSLRTRLSMNTSTPGVLDEKKTTIPSTRYGGGYTVTVGLGTPKKDFSLLLDTGSDLTWTQCEPCLGGCFPQNGEKFDPTKSTSYKNLSCLSEPCKSIAKESTQGCSSGTCLYGVQYGSGYTVGFLATETLTITPSDVFENFVIGCGEKNGGKFFGESGLLGLGRSSIALPSQTSSKYKNLFSYCLPASSSSTGRLSFGGEVSPAAKFTPITTKFPEFYGLDVAGISVGGRKLPIDASVFRTGGTIIDSGTTVTFLPSTAYSALSSAFQELMTNYTLTNGTSSFHPCYDFSKYANVTISLPKISIFFEGGVEVDIDDSGILFAANGLEKVCLAFRDNGNDKDVAIFGNLQQKTYEVVYDVAKGMVGFAPGGHTVAASETTKTDFRNVHANSLLPSSVCDQSNKVFNRASSLKVVSKYGPCSVTGDSKTFPSAAEIVLQDDLRVKSIRARLSMNSSTTGALNEKKTTIPSTPNGGGYTVTVGLGTPKKDFSLLFDTGSDLTWTQCEPCLGGCFPQNGEKFDPTKSTSYKNLSCLSEPCKTIAKESAQGCSSGTCLYGVEYGSGYTIGFLATETLTITPSDVFEKFVIGCGEENDGKFFGESGLLGLGRSPIALPSQTSSTYKNLFSYCLPASSSSTGSLSFGGEVSTAAKFTPITTKFPEFYGLDVAGISVGGRKLQIDASVFRTAGTIIDSGTTLTYLPSTAYSALSSAFQELMTNYTLTNGTSGFHPCYDFSKYANDPISIPNISVFFEGGVEVDIDGSGILFAVNGLKEVCLAFRGNPNDKDIAIFGNLQQKTYEVVYDVAKGMVGFAPGGC</sequence>
<comment type="similarity">
    <text evidence="1">Belongs to the peptidase A1 family.</text>
</comment>
<keyword evidence="2" id="KW-0645">Protease</keyword>
<evidence type="ECO:0000313" key="11">
    <source>
        <dbReference type="Proteomes" id="UP000657918"/>
    </source>
</evidence>
<dbReference type="PANTHER" id="PTHR13683">
    <property type="entry name" value="ASPARTYL PROTEASES"/>
    <property type="match status" value="1"/>
</dbReference>
<feature type="domain" description="Peptidase A1" evidence="9">
    <location>
        <begin position="572"/>
        <end position="906"/>
    </location>
</feature>
<evidence type="ECO:0000259" key="9">
    <source>
        <dbReference type="PROSITE" id="PS51767"/>
    </source>
</evidence>
<keyword evidence="3 8" id="KW-0732">Signal</keyword>
<dbReference type="InterPro" id="IPR033121">
    <property type="entry name" value="PEPTIDASE_A1"/>
</dbReference>
<evidence type="ECO:0000256" key="7">
    <source>
        <dbReference type="PIRSR" id="PIRSR601461-1"/>
    </source>
</evidence>
<keyword evidence="11" id="KW-1185">Reference proteome</keyword>
<dbReference type="GO" id="GO:0004190">
    <property type="term" value="F:aspartic-type endopeptidase activity"/>
    <property type="evidence" value="ECO:0007669"/>
    <property type="project" value="UniProtKB-KW"/>
</dbReference>
<feature type="domain" description="Peptidase A1" evidence="9">
    <location>
        <begin position="130"/>
        <end position="464"/>
    </location>
</feature>
<feature type="chain" id="PRO_5032368720" description="Peptidase A1 domain-containing protein" evidence="8">
    <location>
        <begin position="28"/>
        <end position="910"/>
    </location>
</feature>
<gene>
    <name evidence="10" type="ORF">SADUNF_Sadunf18G0009800</name>
</gene>
<evidence type="ECO:0000256" key="2">
    <source>
        <dbReference type="ARBA" id="ARBA00022670"/>
    </source>
</evidence>
<dbReference type="AlphaFoldDB" id="A0A835J391"/>
<protein>
    <recommendedName>
        <fullName evidence="9">Peptidase A1 domain-containing protein</fullName>
    </recommendedName>
</protein>
<keyword evidence="4" id="KW-0064">Aspartyl protease</keyword>
<dbReference type="OrthoDB" id="2747330at2759"/>
<evidence type="ECO:0000256" key="5">
    <source>
        <dbReference type="ARBA" id="ARBA00022801"/>
    </source>
</evidence>
<dbReference type="PROSITE" id="PS51767">
    <property type="entry name" value="PEPTIDASE_A1"/>
    <property type="match status" value="2"/>
</dbReference>
<dbReference type="Pfam" id="PF14543">
    <property type="entry name" value="TAXi_N"/>
    <property type="match status" value="2"/>
</dbReference>
<dbReference type="Pfam" id="PF14541">
    <property type="entry name" value="TAXi_C"/>
    <property type="match status" value="2"/>
</dbReference>
<evidence type="ECO:0000256" key="1">
    <source>
        <dbReference type="ARBA" id="ARBA00007447"/>
    </source>
</evidence>
<accession>A0A835J391</accession>
<dbReference type="PANTHER" id="PTHR13683:SF907">
    <property type="entry name" value="PEPTIDASE A1 DOMAIN-CONTAINING PROTEIN"/>
    <property type="match status" value="1"/>
</dbReference>
<evidence type="ECO:0000256" key="4">
    <source>
        <dbReference type="ARBA" id="ARBA00022750"/>
    </source>
</evidence>
<dbReference type="FunFam" id="2.40.70.10:FF:000021">
    <property type="entry name" value="Aspartyl protease AED1"/>
    <property type="match status" value="2"/>
</dbReference>
<dbReference type="GO" id="GO:0006508">
    <property type="term" value="P:proteolysis"/>
    <property type="evidence" value="ECO:0007669"/>
    <property type="project" value="UniProtKB-KW"/>
</dbReference>
<feature type="signal peptide" evidence="8">
    <location>
        <begin position="1"/>
        <end position="27"/>
    </location>
</feature>
<dbReference type="InterPro" id="IPR001461">
    <property type="entry name" value="Aspartic_peptidase_A1"/>
</dbReference>
<evidence type="ECO:0000256" key="8">
    <source>
        <dbReference type="SAM" id="SignalP"/>
    </source>
</evidence>
<evidence type="ECO:0000313" key="10">
    <source>
        <dbReference type="EMBL" id="KAF9662021.1"/>
    </source>
</evidence>
<feature type="active site" evidence="7">
    <location>
        <position position="590"/>
    </location>
</feature>
<dbReference type="Gene3D" id="2.40.70.10">
    <property type="entry name" value="Acid Proteases"/>
    <property type="match status" value="4"/>
</dbReference>
<reference evidence="10 11" key="1">
    <citation type="submission" date="2020-10" db="EMBL/GenBank/DDBJ databases">
        <title>Plant Genome Project.</title>
        <authorList>
            <person name="Zhang R.-G."/>
        </authorList>
    </citation>
    <scope>NUCLEOTIDE SEQUENCE [LARGE SCALE GENOMIC DNA]</scope>
    <source>
        <strain evidence="10">FAFU-HL-1</strain>
        <tissue evidence="10">Leaf</tissue>
    </source>
</reference>
<keyword evidence="6" id="KW-1015">Disulfide bond</keyword>
<keyword evidence="5" id="KW-0378">Hydrolase</keyword>
<dbReference type="InterPro" id="IPR032799">
    <property type="entry name" value="TAXi_C"/>
</dbReference>
<evidence type="ECO:0000256" key="6">
    <source>
        <dbReference type="ARBA" id="ARBA00023157"/>
    </source>
</evidence>
<dbReference type="InterPro" id="IPR032861">
    <property type="entry name" value="TAXi_N"/>
</dbReference>
<dbReference type="Proteomes" id="UP000657918">
    <property type="component" value="Unassembled WGS sequence"/>
</dbReference>
<name>A0A835J391_9ROSI</name>
<dbReference type="EMBL" id="JADGMS010000018">
    <property type="protein sequence ID" value="KAF9662021.1"/>
    <property type="molecule type" value="Genomic_DNA"/>
</dbReference>
<proteinExistence type="inferred from homology"/>
<dbReference type="PRINTS" id="PR00792">
    <property type="entry name" value="PEPSIN"/>
</dbReference>
<dbReference type="InterPro" id="IPR021109">
    <property type="entry name" value="Peptidase_aspartic_dom_sf"/>
</dbReference>
<dbReference type="SUPFAM" id="SSF50630">
    <property type="entry name" value="Acid proteases"/>
    <property type="match status" value="2"/>
</dbReference>
<feature type="active site" evidence="7">
    <location>
        <position position="786"/>
    </location>
</feature>
<dbReference type="FunFam" id="2.40.70.10:FF:000013">
    <property type="entry name" value="Aspartyl protease AED1"/>
    <property type="match status" value="2"/>
</dbReference>
<organism evidence="10 11">
    <name type="scientific">Salix dunnii</name>
    <dbReference type="NCBI Taxonomy" id="1413687"/>
    <lineage>
        <taxon>Eukaryota</taxon>
        <taxon>Viridiplantae</taxon>
        <taxon>Streptophyta</taxon>
        <taxon>Embryophyta</taxon>
        <taxon>Tracheophyta</taxon>
        <taxon>Spermatophyta</taxon>
        <taxon>Magnoliopsida</taxon>
        <taxon>eudicotyledons</taxon>
        <taxon>Gunneridae</taxon>
        <taxon>Pentapetalae</taxon>
        <taxon>rosids</taxon>
        <taxon>fabids</taxon>
        <taxon>Malpighiales</taxon>
        <taxon>Salicaceae</taxon>
        <taxon>Saliceae</taxon>
        <taxon>Salix</taxon>
    </lineage>
</organism>
<comment type="caution">
    <text evidence="10">The sequence shown here is derived from an EMBL/GenBank/DDBJ whole genome shotgun (WGS) entry which is preliminary data.</text>
</comment>